<feature type="domain" description="Ionotropic receptor 75a N-terminal" evidence="12">
    <location>
        <begin position="29"/>
        <end position="227"/>
    </location>
</feature>
<dbReference type="eggNOG" id="KOG1052">
    <property type="taxonomic scope" value="Eukaryota"/>
</dbReference>
<evidence type="ECO:0000256" key="6">
    <source>
        <dbReference type="ARBA" id="ARBA00023136"/>
    </source>
</evidence>
<dbReference type="InterPro" id="IPR052192">
    <property type="entry name" value="Insect_Ionotropic_Sensory_Rcpt"/>
</dbReference>
<dbReference type="AlphaFoldDB" id="B4JF96"/>
<dbReference type="Pfam" id="PF00060">
    <property type="entry name" value="Lig_chan"/>
    <property type="match status" value="1"/>
</dbReference>
<keyword evidence="8" id="KW-0325">Glycoprotein</keyword>
<evidence type="ECO:0000256" key="2">
    <source>
        <dbReference type="ARBA" id="ARBA00008685"/>
    </source>
</evidence>
<dbReference type="GO" id="GO:0019236">
    <property type="term" value="P:response to pheromone"/>
    <property type="evidence" value="ECO:0007669"/>
    <property type="project" value="EnsemblMetazoa"/>
</dbReference>
<dbReference type="OrthoDB" id="413361at2759"/>
<dbReference type="InterPro" id="IPR001320">
    <property type="entry name" value="Iontro_rcpt_C"/>
</dbReference>
<dbReference type="STRING" id="7222.B4JF96"/>
<dbReference type="PANTHER" id="PTHR42643:SF36">
    <property type="entry name" value="IONOTROPIC RECEPTOR 84A"/>
    <property type="match status" value="1"/>
</dbReference>
<keyword evidence="10" id="KW-0732">Signal</keyword>
<evidence type="ECO:0000256" key="4">
    <source>
        <dbReference type="ARBA" id="ARBA00022692"/>
    </source>
</evidence>
<feature type="chain" id="PRO_5002809030" evidence="10">
    <location>
        <begin position="23"/>
        <end position="648"/>
    </location>
</feature>
<evidence type="ECO:0000313" key="14">
    <source>
        <dbReference type="Proteomes" id="UP000001070"/>
    </source>
</evidence>
<dbReference type="InterPro" id="IPR057074">
    <property type="entry name" value="IR75A_N"/>
</dbReference>
<dbReference type="Pfam" id="PF24576">
    <property type="entry name" value="IR75A_N"/>
    <property type="match status" value="1"/>
</dbReference>
<sequence>MIKLQVKIMLWIFLISTRIICGAQIENINSNELLAFEDFLRAQHLKHALLLLPGHNRTRQIENYNRLFSNYTLQFFTSQKGLNFQKLFYYESPRVGVLVDVLESEHIKRSVYWAASEEGYFNSTQAWLMLGSKLANRTDEHIIRQHLSAYNIDIDADITVAMRWPQSDNMSWLLYDVYKMGKQSPLCVEPKGSWSLSGGYQIWANYSDSWLRRRSNLCNITLIGSTALIEKPTGMDAMSYLSNNWDMLQLDPMQRKTYQLFVLMARMYNLSLDVRYQTTWGQLLPNGSWTGVMGHITSGVAHFTVCPLRYLPDRQSYIQYTPLLHTQLIHFLFRHPRRNSIRNIFFEPLSPQVWWCVMALMVGSAFMLLLNVRLEQHLQRQQLQPQQHQQKPVENEISFVWFTILETFLQQGPATDQFQLPSTRILISVTCIFSFMLMQFYGAFIVGSLLSDTPRSIVNMQALFASNLEIGMEEISYNFDVFNKTTNPLVQDIYRQRICRDRRNNILSIEEGAKRIKQGGFAFHAAIDRLYRLLQMQLDENEFCELQEIMFNPPYLSGAVMPKSSPWREHLNYAMLYLNEMGLMGYNDKVWTVPKLDCSMVNDAEVEVDLTHFAPALFFMVLAMLASTLVFLLELLLGCLKPKAKATA</sequence>
<dbReference type="GO" id="GO:0044292">
    <property type="term" value="C:dendrite terminus"/>
    <property type="evidence" value="ECO:0007669"/>
    <property type="project" value="EnsemblMetazoa"/>
</dbReference>
<feature type="transmembrane region" description="Helical" evidence="9">
    <location>
        <begin position="425"/>
        <end position="450"/>
    </location>
</feature>
<accession>B4JF96</accession>
<dbReference type="Gene3D" id="1.10.287.70">
    <property type="match status" value="1"/>
</dbReference>
<feature type="signal peptide" evidence="10">
    <location>
        <begin position="1"/>
        <end position="22"/>
    </location>
</feature>
<feature type="domain" description="Ionotropic glutamate receptor C-terminal" evidence="11">
    <location>
        <begin position="351"/>
        <end position="607"/>
    </location>
</feature>
<dbReference type="GO" id="GO:0170020">
    <property type="term" value="F:ionotropic olfactory receptor activity"/>
    <property type="evidence" value="ECO:0007669"/>
    <property type="project" value="EnsemblMetazoa"/>
</dbReference>
<keyword evidence="5 9" id="KW-1133">Transmembrane helix</keyword>
<keyword evidence="14" id="KW-1185">Reference proteome</keyword>
<proteinExistence type="inferred from homology"/>
<dbReference type="EMBL" id="CH916369">
    <property type="protein sequence ID" value="EDV93377.1"/>
    <property type="molecule type" value="Genomic_DNA"/>
</dbReference>
<dbReference type="KEGG" id="dgr:6563501"/>
<gene>
    <name evidence="13" type="primary">Dgri\GH18306</name>
    <name evidence="13" type="ORF">Dgri_GH18306</name>
</gene>
<evidence type="ECO:0000256" key="1">
    <source>
        <dbReference type="ARBA" id="ARBA00004651"/>
    </source>
</evidence>
<dbReference type="SUPFAM" id="SSF53850">
    <property type="entry name" value="Periplasmic binding protein-like II"/>
    <property type="match status" value="1"/>
</dbReference>
<feature type="transmembrane region" description="Helical" evidence="9">
    <location>
        <begin position="616"/>
        <end position="637"/>
    </location>
</feature>
<evidence type="ECO:0000259" key="12">
    <source>
        <dbReference type="Pfam" id="PF24576"/>
    </source>
</evidence>
<evidence type="ECO:0000256" key="8">
    <source>
        <dbReference type="ARBA" id="ARBA00023180"/>
    </source>
</evidence>
<keyword evidence="3" id="KW-1003">Cell membrane</keyword>
<comment type="similarity">
    <text evidence="2">Belongs to the glutamate-gated ion channel (TC 1.A.10.1) family.</text>
</comment>
<organism evidence="14">
    <name type="scientific">Drosophila grimshawi</name>
    <name type="common">Hawaiian fruit fly</name>
    <name type="synonym">Idiomyia grimshawi</name>
    <dbReference type="NCBI Taxonomy" id="7222"/>
    <lineage>
        <taxon>Eukaryota</taxon>
        <taxon>Metazoa</taxon>
        <taxon>Ecdysozoa</taxon>
        <taxon>Arthropoda</taxon>
        <taxon>Hexapoda</taxon>
        <taxon>Insecta</taxon>
        <taxon>Pterygota</taxon>
        <taxon>Neoptera</taxon>
        <taxon>Endopterygota</taxon>
        <taxon>Diptera</taxon>
        <taxon>Brachycera</taxon>
        <taxon>Muscomorpha</taxon>
        <taxon>Ephydroidea</taxon>
        <taxon>Drosophilidae</taxon>
        <taxon>Drosophila</taxon>
        <taxon>Hawaiian Drosophila</taxon>
    </lineage>
</organism>
<dbReference type="GO" id="GO:0036082">
    <property type="term" value="F:extracellular phenylacetaldehyde-gated monoatomic ion channel activity"/>
    <property type="evidence" value="ECO:0007669"/>
    <property type="project" value="EnsemblMetazoa"/>
</dbReference>
<evidence type="ECO:0000256" key="7">
    <source>
        <dbReference type="ARBA" id="ARBA00023170"/>
    </source>
</evidence>
<dbReference type="OMA" id="LQEIMFN"/>
<keyword evidence="7" id="KW-0675">Receptor</keyword>
<evidence type="ECO:0000256" key="5">
    <source>
        <dbReference type="ARBA" id="ARBA00022989"/>
    </source>
</evidence>
<keyword evidence="6 9" id="KW-0472">Membrane</keyword>
<dbReference type="GO" id="GO:0043025">
    <property type="term" value="C:neuronal cell body"/>
    <property type="evidence" value="ECO:0007669"/>
    <property type="project" value="EnsemblMetazoa"/>
</dbReference>
<evidence type="ECO:0000313" key="13">
    <source>
        <dbReference type="EMBL" id="EDV93377.1"/>
    </source>
</evidence>
<dbReference type="Proteomes" id="UP000001070">
    <property type="component" value="Unassembled WGS sequence"/>
</dbReference>
<dbReference type="InParanoid" id="B4JF96"/>
<evidence type="ECO:0000256" key="10">
    <source>
        <dbReference type="SAM" id="SignalP"/>
    </source>
</evidence>
<evidence type="ECO:0000256" key="9">
    <source>
        <dbReference type="SAM" id="Phobius"/>
    </source>
</evidence>
<comment type="subcellular location">
    <subcellularLocation>
        <location evidence="1">Cell membrane</location>
        <topology evidence="1">Multi-pass membrane protein</topology>
    </subcellularLocation>
</comment>
<dbReference type="PANTHER" id="PTHR42643">
    <property type="entry name" value="IONOTROPIC RECEPTOR 20A-RELATED"/>
    <property type="match status" value="1"/>
</dbReference>
<reference evidence="13 14" key="1">
    <citation type="journal article" date="2007" name="Nature">
        <title>Evolution of genes and genomes on the Drosophila phylogeny.</title>
        <authorList>
            <consortium name="Drosophila 12 Genomes Consortium"/>
            <person name="Clark A.G."/>
            <person name="Eisen M.B."/>
            <person name="Smith D.R."/>
            <person name="Bergman C.M."/>
            <person name="Oliver B."/>
            <person name="Markow T.A."/>
            <person name="Kaufman T.C."/>
            <person name="Kellis M."/>
            <person name="Gelbart W."/>
            <person name="Iyer V.N."/>
            <person name="Pollard D.A."/>
            <person name="Sackton T.B."/>
            <person name="Larracuente A.M."/>
            <person name="Singh N.D."/>
            <person name="Abad J.P."/>
            <person name="Abt D.N."/>
            <person name="Adryan B."/>
            <person name="Aguade M."/>
            <person name="Akashi H."/>
            <person name="Anderson W.W."/>
            <person name="Aquadro C.F."/>
            <person name="Ardell D.H."/>
            <person name="Arguello R."/>
            <person name="Artieri C.G."/>
            <person name="Barbash D.A."/>
            <person name="Barker D."/>
            <person name="Barsanti P."/>
            <person name="Batterham P."/>
            <person name="Batzoglou S."/>
            <person name="Begun D."/>
            <person name="Bhutkar A."/>
            <person name="Blanco E."/>
            <person name="Bosak S.A."/>
            <person name="Bradley R.K."/>
            <person name="Brand A.D."/>
            <person name="Brent M.R."/>
            <person name="Brooks A.N."/>
            <person name="Brown R.H."/>
            <person name="Butlin R.K."/>
            <person name="Caggese C."/>
            <person name="Calvi B.R."/>
            <person name="Bernardo de Carvalho A."/>
            <person name="Caspi A."/>
            <person name="Castrezana S."/>
            <person name="Celniker S.E."/>
            <person name="Chang J.L."/>
            <person name="Chapple C."/>
            <person name="Chatterji S."/>
            <person name="Chinwalla A."/>
            <person name="Civetta A."/>
            <person name="Clifton S.W."/>
            <person name="Comeron J.M."/>
            <person name="Costello J.C."/>
            <person name="Coyne J.A."/>
            <person name="Daub J."/>
            <person name="David R.G."/>
            <person name="Delcher A.L."/>
            <person name="Delehaunty K."/>
            <person name="Do C.B."/>
            <person name="Ebling H."/>
            <person name="Edwards K."/>
            <person name="Eickbush T."/>
            <person name="Evans J.D."/>
            <person name="Filipski A."/>
            <person name="Findeiss S."/>
            <person name="Freyhult E."/>
            <person name="Fulton L."/>
            <person name="Fulton R."/>
            <person name="Garcia A.C."/>
            <person name="Gardiner A."/>
            <person name="Garfield D.A."/>
            <person name="Garvin B.E."/>
            <person name="Gibson G."/>
            <person name="Gilbert D."/>
            <person name="Gnerre S."/>
            <person name="Godfrey J."/>
            <person name="Good R."/>
            <person name="Gotea V."/>
            <person name="Gravely B."/>
            <person name="Greenberg A.J."/>
            <person name="Griffiths-Jones S."/>
            <person name="Gross S."/>
            <person name="Guigo R."/>
            <person name="Gustafson E.A."/>
            <person name="Haerty W."/>
            <person name="Hahn M.W."/>
            <person name="Halligan D.L."/>
            <person name="Halpern A.L."/>
            <person name="Halter G.M."/>
            <person name="Han M.V."/>
            <person name="Heger A."/>
            <person name="Hillier L."/>
            <person name="Hinrichs A.S."/>
            <person name="Holmes I."/>
            <person name="Hoskins R.A."/>
            <person name="Hubisz M.J."/>
            <person name="Hultmark D."/>
            <person name="Huntley M.A."/>
            <person name="Jaffe D.B."/>
            <person name="Jagadeeshan S."/>
            <person name="Jeck W.R."/>
            <person name="Johnson J."/>
            <person name="Jones C.D."/>
            <person name="Jordan W.C."/>
            <person name="Karpen G.H."/>
            <person name="Kataoka E."/>
            <person name="Keightley P.D."/>
            <person name="Kheradpour P."/>
            <person name="Kirkness E.F."/>
            <person name="Koerich L.B."/>
            <person name="Kristiansen K."/>
            <person name="Kudrna D."/>
            <person name="Kulathinal R.J."/>
            <person name="Kumar S."/>
            <person name="Kwok R."/>
            <person name="Lander E."/>
            <person name="Langley C.H."/>
            <person name="Lapoint R."/>
            <person name="Lazzaro B.P."/>
            <person name="Lee S.J."/>
            <person name="Levesque L."/>
            <person name="Li R."/>
            <person name="Lin C.F."/>
            <person name="Lin M.F."/>
            <person name="Lindblad-Toh K."/>
            <person name="Llopart A."/>
            <person name="Long M."/>
            <person name="Low L."/>
            <person name="Lozovsky E."/>
            <person name="Lu J."/>
            <person name="Luo M."/>
            <person name="Machado C.A."/>
            <person name="Makalowski W."/>
            <person name="Marzo M."/>
            <person name="Matsuda M."/>
            <person name="Matzkin L."/>
            <person name="McAllister B."/>
            <person name="McBride C.S."/>
            <person name="McKernan B."/>
            <person name="McKernan K."/>
            <person name="Mendez-Lago M."/>
            <person name="Minx P."/>
            <person name="Mollenhauer M.U."/>
            <person name="Montooth K."/>
            <person name="Mount S.M."/>
            <person name="Mu X."/>
            <person name="Myers E."/>
            <person name="Negre B."/>
            <person name="Newfeld S."/>
            <person name="Nielsen R."/>
            <person name="Noor M.A."/>
            <person name="O'Grady P."/>
            <person name="Pachter L."/>
            <person name="Papaceit M."/>
            <person name="Parisi M.J."/>
            <person name="Parisi M."/>
            <person name="Parts L."/>
            <person name="Pedersen J.S."/>
            <person name="Pesole G."/>
            <person name="Phillippy A.M."/>
            <person name="Ponting C.P."/>
            <person name="Pop M."/>
            <person name="Porcelli D."/>
            <person name="Powell J.R."/>
            <person name="Prohaska S."/>
            <person name="Pruitt K."/>
            <person name="Puig M."/>
            <person name="Quesneville H."/>
            <person name="Ram K.R."/>
            <person name="Rand D."/>
            <person name="Rasmussen M.D."/>
            <person name="Reed L.K."/>
            <person name="Reenan R."/>
            <person name="Reily A."/>
            <person name="Remington K.A."/>
            <person name="Rieger T.T."/>
            <person name="Ritchie M.G."/>
            <person name="Robin C."/>
            <person name="Rogers Y.H."/>
            <person name="Rohde C."/>
            <person name="Rozas J."/>
            <person name="Rubenfield M.J."/>
            <person name="Ruiz A."/>
            <person name="Russo S."/>
            <person name="Salzberg S.L."/>
            <person name="Sanchez-Gracia A."/>
            <person name="Saranga D.J."/>
            <person name="Sato H."/>
            <person name="Schaeffer S.W."/>
            <person name="Schatz M.C."/>
            <person name="Schlenke T."/>
            <person name="Schwartz R."/>
            <person name="Segarra C."/>
            <person name="Singh R.S."/>
            <person name="Sirot L."/>
            <person name="Sirota M."/>
            <person name="Sisneros N.B."/>
            <person name="Smith C.D."/>
            <person name="Smith T.F."/>
            <person name="Spieth J."/>
            <person name="Stage D.E."/>
            <person name="Stark A."/>
            <person name="Stephan W."/>
            <person name="Strausberg R.L."/>
            <person name="Strempel S."/>
            <person name="Sturgill D."/>
            <person name="Sutton G."/>
            <person name="Sutton G.G."/>
            <person name="Tao W."/>
            <person name="Teichmann S."/>
            <person name="Tobari Y.N."/>
            <person name="Tomimura Y."/>
            <person name="Tsolas J.M."/>
            <person name="Valente V.L."/>
            <person name="Venter E."/>
            <person name="Venter J.C."/>
            <person name="Vicario S."/>
            <person name="Vieira F.G."/>
            <person name="Vilella A.J."/>
            <person name="Villasante A."/>
            <person name="Walenz B."/>
            <person name="Wang J."/>
            <person name="Wasserman M."/>
            <person name="Watts T."/>
            <person name="Wilson D."/>
            <person name="Wilson R.K."/>
            <person name="Wing R.A."/>
            <person name="Wolfner M.F."/>
            <person name="Wong A."/>
            <person name="Wong G.K."/>
            <person name="Wu C.I."/>
            <person name="Wu G."/>
            <person name="Yamamoto D."/>
            <person name="Yang H.P."/>
            <person name="Yang S.P."/>
            <person name="Yorke J.A."/>
            <person name="Yoshida K."/>
            <person name="Zdobnov E."/>
            <person name="Zhang P."/>
            <person name="Zhang Y."/>
            <person name="Zimin A.V."/>
            <person name="Baldwin J."/>
            <person name="Abdouelleil A."/>
            <person name="Abdulkadir J."/>
            <person name="Abebe A."/>
            <person name="Abera B."/>
            <person name="Abreu J."/>
            <person name="Acer S.C."/>
            <person name="Aftuck L."/>
            <person name="Alexander A."/>
            <person name="An P."/>
            <person name="Anderson E."/>
            <person name="Anderson S."/>
            <person name="Arachi H."/>
            <person name="Azer M."/>
            <person name="Bachantsang P."/>
            <person name="Barry A."/>
            <person name="Bayul T."/>
            <person name="Berlin A."/>
            <person name="Bessette D."/>
            <person name="Bloom T."/>
            <person name="Blye J."/>
            <person name="Boguslavskiy L."/>
            <person name="Bonnet C."/>
            <person name="Boukhgalter B."/>
            <person name="Bourzgui I."/>
            <person name="Brown A."/>
            <person name="Cahill P."/>
            <person name="Channer S."/>
            <person name="Cheshatsang Y."/>
            <person name="Chuda L."/>
            <person name="Citroen M."/>
            <person name="Collymore A."/>
            <person name="Cooke P."/>
            <person name="Costello M."/>
            <person name="D'Aco K."/>
            <person name="Daza R."/>
            <person name="De Haan G."/>
            <person name="DeGray S."/>
            <person name="DeMaso C."/>
            <person name="Dhargay N."/>
            <person name="Dooley K."/>
            <person name="Dooley E."/>
            <person name="Doricent M."/>
            <person name="Dorje P."/>
            <person name="Dorjee K."/>
            <person name="Dupes A."/>
            <person name="Elong R."/>
            <person name="Falk J."/>
            <person name="Farina A."/>
            <person name="Faro S."/>
            <person name="Ferguson D."/>
            <person name="Fisher S."/>
            <person name="Foley C.D."/>
            <person name="Franke A."/>
            <person name="Friedrich D."/>
            <person name="Gadbois L."/>
            <person name="Gearin G."/>
            <person name="Gearin C.R."/>
            <person name="Giannoukos G."/>
            <person name="Goode T."/>
            <person name="Graham J."/>
            <person name="Grandbois E."/>
            <person name="Grewal S."/>
            <person name="Gyaltsen K."/>
            <person name="Hafez N."/>
            <person name="Hagos B."/>
            <person name="Hall J."/>
            <person name="Henson C."/>
            <person name="Hollinger A."/>
            <person name="Honan T."/>
            <person name="Huard M.D."/>
            <person name="Hughes L."/>
            <person name="Hurhula B."/>
            <person name="Husby M.E."/>
            <person name="Kamat A."/>
            <person name="Kanga B."/>
            <person name="Kashin S."/>
            <person name="Khazanovich D."/>
            <person name="Kisner P."/>
            <person name="Lance K."/>
            <person name="Lara M."/>
            <person name="Lee W."/>
            <person name="Lennon N."/>
            <person name="Letendre F."/>
            <person name="LeVine R."/>
            <person name="Lipovsky A."/>
            <person name="Liu X."/>
            <person name="Liu J."/>
            <person name="Liu S."/>
            <person name="Lokyitsang T."/>
            <person name="Lokyitsang Y."/>
            <person name="Lubonja R."/>
            <person name="Lui A."/>
            <person name="MacDonald P."/>
            <person name="Magnisalis V."/>
            <person name="Maru K."/>
            <person name="Matthews C."/>
            <person name="McCusker W."/>
            <person name="McDonough S."/>
            <person name="Mehta T."/>
            <person name="Meldrim J."/>
            <person name="Meneus L."/>
            <person name="Mihai O."/>
            <person name="Mihalev A."/>
            <person name="Mihova T."/>
            <person name="Mittelman R."/>
            <person name="Mlenga V."/>
            <person name="Montmayeur A."/>
            <person name="Mulrain L."/>
            <person name="Navidi A."/>
            <person name="Naylor J."/>
            <person name="Negash T."/>
            <person name="Nguyen T."/>
            <person name="Nguyen N."/>
            <person name="Nicol R."/>
            <person name="Norbu C."/>
            <person name="Norbu N."/>
            <person name="Novod N."/>
            <person name="O'Neill B."/>
            <person name="Osman S."/>
            <person name="Markiewicz E."/>
            <person name="Oyono O.L."/>
            <person name="Patti C."/>
            <person name="Phunkhang P."/>
            <person name="Pierre F."/>
            <person name="Priest M."/>
            <person name="Raghuraman S."/>
            <person name="Rege F."/>
            <person name="Reyes R."/>
            <person name="Rise C."/>
            <person name="Rogov P."/>
            <person name="Ross K."/>
            <person name="Ryan E."/>
            <person name="Settipalli S."/>
            <person name="Shea T."/>
            <person name="Sherpa N."/>
            <person name="Shi L."/>
            <person name="Shih D."/>
            <person name="Sparrow T."/>
            <person name="Spaulding J."/>
            <person name="Stalker J."/>
            <person name="Stange-Thomann N."/>
            <person name="Stavropoulos S."/>
            <person name="Stone C."/>
            <person name="Strader C."/>
            <person name="Tesfaye S."/>
            <person name="Thomson T."/>
            <person name="Thoulutsang Y."/>
            <person name="Thoulutsang D."/>
            <person name="Topham K."/>
            <person name="Topping I."/>
            <person name="Tsamla T."/>
            <person name="Vassiliev H."/>
            <person name="Vo A."/>
            <person name="Wangchuk T."/>
            <person name="Wangdi T."/>
            <person name="Weiand M."/>
            <person name="Wilkinson J."/>
            <person name="Wilson A."/>
            <person name="Yadav S."/>
            <person name="Young G."/>
            <person name="Yu Q."/>
            <person name="Zembek L."/>
            <person name="Zhong D."/>
            <person name="Zimmer A."/>
            <person name="Zwirko Z."/>
            <person name="Jaffe D.B."/>
            <person name="Alvarez P."/>
            <person name="Brockman W."/>
            <person name="Butler J."/>
            <person name="Chin C."/>
            <person name="Gnerre S."/>
            <person name="Grabherr M."/>
            <person name="Kleber M."/>
            <person name="Mauceli E."/>
            <person name="MacCallum I."/>
        </authorList>
    </citation>
    <scope>NUCLEOTIDE SEQUENCE [LARGE SCALE GENOMIC DNA]</scope>
    <source>
        <strain evidence="14">Tucson 15287-2541.00</strain>
    </source>
</reference>
<dbReference type="HOGENOM" id="CLU_015993_3_0_1"/>
<evidence type="ECO:0000259" key="11">
    <source>
        <dbReference type="Pfam" id="PF00060"/>
    </source>
</evidence>
<keyword evidence="4 9" id="KW-0812">Transmembrane</keyword>
<dbReference type="GO" id="GO:0008049">
    <property type="term" value="P:male courtship behavior"/>
    <property type="evidence" value="ECO:0007669"/>
    <property type="project" value="EnsemblMetazoa"/>
</dbReference>
<dbReference type="PhylomeDB" id="B4JF96"/>
<dbReference type="GO" id="GO:0071683">
    <property type="term" value="C:sensory dendrite"/>
    <property type="evidence" value="ECO:0007669"/>
    <property type="project" value="EnsemblMetazoa"/>
</dbReference>
<feature type="transmembrane region" description="Helical" evidence="9">
    <location>
        <begin position="352"/>
        <end position="372"/>
    </location>
</feature>
<dbReference type="Gene3D" id="3.40.190.10">
    <property type="entry name" value="Periplasmic binding protein-like II"/>
    <property type="match status" value="1"/>
</dbReference>
<name>B4JF96_DROGR</name>
<dbReference type="GO" id="GO:0039706">
    <property type="term" value="F:co-receptor binding"/>
    <property type="evidence" value="ECO:0007669"/>
    <property type="project" value="EnsemblMetazoa"/>
</dbReference>
<dbReference type="GO" id="GO:0043235">
    <property type="term" value="C:receptor complex"/>
    <property type="evidence" value="ECO:0007669"/>
    <property type="project" value="EnsemblMetazoa"/>
</dbReference>
<protein>
    <submittedName>
        <fullName evidence="13">GH18306</fullName>
    </submittedName>
</protein>
<evidence type="ECO:0000256" key="3">
    <source>
        <dbReference type="ARBA" id="ARBA00022475"/>
    </source>
</evidence>
<dbReference type="GO" id="GO:0005886">
    <property type="term" value="C:plasma membrane"/>
    <property type="evidence" value="ECO:0007669"/>
    <property type="project" value="UniProtKB-SubCell"/>
</dbReference>